<evidence type="ECO:0008006" key="4">
    <source>
        <dbReference type="Google" id="ProtNLM"/>
    </source>
</evidence>
<keyword evidence="3" id="KW-1185">Reference proteome</keyword>
<protein>
    <recommendedName>
        <fullName evidence="4">Ankyrin repeat domain-containing protein</fullName>
    </recommendedName>
</protein>
<evidence type="ECO:0000313" key="3">
    <source>
        <dbReference type="Proteomes" id="UP000194440"/>
    </source>
</evidence>
<dbReference type="EMBL" id="CP021367">
    <property type="protein sequence ID" value="ART61176.1"/>
    <property type="molecule type" value="Genomic_DNA"/>
</dbReference>
<proteinExistence type="predicted"/>
<dbReference type="KEGG" id="acis:CBP35_19570"/>
<dbReference type="Proteomes" id="UP000194440">
    <property type="component" value="Plasmid pACP4.1"/>
</dbReference>
<sequence length="308" mass="32524">MLGRPEHAAFTGHQRAKVLGIVGAAIVEGRASTVMQFLKRDPSIALDQVSFKENIGGLQRDVHQDLAQACLKYNLPMGYVFAISRGYDANKLLPIALQPGRTGFSGDLIQTHLSTLLALGADPAALAPAPDGQSFISQAFGLAFDNPNAESYPGIANLLLDAGCSPVYDARLACPVSKLIGVNGWGDTAQSVELATLLARLVKAGALLDRPSGSPAVTPLSLALGKKNGLAVIALVRLGCCVDPETMPGKQDIYNAMNANGLQEFKPLVQEALMAQQIQKTVKASAKTEPAPSSQTESVRTRRRLDSI</sequence>
<keyword evidence="2" id="KW-0614">Plasmid</keyword>
<feature type="region of interest" description="Disordered" evidence="1">
    <location>
        <begin position="283"/>
        <end position="308"/>
    </location>
</feature>
<dbReference type="AlphaFoldDB" id="A0A240UJ80"/>
<evidence type="ECO:0000313" key="2">
    <source>
        <dbReference type="EMBL" id="ART61176.1"/>
    </source>
</evidence>
<gene>
    <name evidence="2" type="ORF">CBP36_19615</name>
</gene>
<name>A0A240UJ80_9BURK</name>
<organism evidence="2 3">
    <name type="scientific">Acidovorax carolinensis</name>
    <dbReference type="NCBI Taxonomy" id="553814"/>
    <lineage>
        <taxon>Bacteria</taxon>
        <taxon>Pseudomonadati</taxon>
        <taxon>Pseudomonadota</taxon>
        <taxon>Betaproteobacteria</taxon>
        <taxon>Burkholderiales</taxon>
        <taxon>Comamonadaceae</taxon>
        <taxon>Acidovorax</taxon>
    </lineage>
</organism>
<reference evidence="2" key="1">
    <citation type="submission" date="2017-05" db="EMBL/GenBank/DDBJ databases">
        <title>Polyphasic characterization of four soil-derived phenanthrene-degrading Acidovorax strains and proposal of Acidovorax phenanthrenivorans sp. nov.</title>
        <authorList>
            <person name="Singleton D."/>
            <person name="Lee J."/>
            <person name="Dickey A.N."/>
            <person name="Stroud A."/>
            <person name="Scholl E.H."/>
            <person name="Wright F.A."/>
            <person name="Aitken M.D."/>
        </authorList>
    </citation>
    <scope>NUCLEOTIDE SEQUENCE</scope>
    <source>
        <strain evidence="2">P4</strain>
        <plasmid evidence="2">pACP4.1</plasmid>
    </source>
</reference>
<geneLocation type="plasmid" evidence="2 3">
    <name>pACP4.1</name>
</geneLocation>
<dbReference type="KEGG" id="acip:CBP36_19615"/>
<accession>A0A240UJ80</accession>
<evidence type="ECO:0000256" key="1">
    <source>
        <dbReference type="SAM" id="MobiDB-lite"/>
    </source>
</evidence>